<name>A0A1H6G0T8_9EURY</name>
<dbReference type="Proteomes" id="UP000199112">
    <property type="component" value="Unassembled WGS sequence"/>
</dbReference>
<reference evidence="3" key="1">
    <citation type="submission" date="2016-10" db="EMBL/GenBank/DDBJ databases">
        <authorList>
            <person name="Varghese N."/>
            <person name="Submissions S."/>
        </authorList>
    </citation>
    <scope>NUCLEOTIDE SEQUENCE [LARGE SCALE GENOMIC DNA]</scope>
    <source>
        <strain evidence="3">CGMCC 1.8981</strain>
    </source>
</reference>
<dbReference type="RefSeq" id="WP_090507298.1">
    <property type="nucleotide sequence ID" value="NZ_FNWL01000002.1"/>
</dbReference>
<proteinExistence type="predicted"/>
<dbReference type="AlphaFoldDB" id="A0A1H6G0T8"/>
<dbReference type="EMBL" id="FNWL01000002">
    <property type="protein sequence ID" value="SEH16222.1"/>
    <property type="molecule type" value="Genomic_DNA"/>
</dbReference>
<feature type="region of interest" description="Disordered" evidence="1">
    <location>
        <begin position="85"/>
        <end position="173"/>
    </location>
</feature>
<organism evidence="2 3">
    <name type="scientific">Natronorubrum sediminis</name>
    <dbReference type="NCBI Taxonomy" id="640943"/>
    <lineage>
        <taxon>Archaea</taxon>
        <taxon>Methanobacteriati</taxon>
        <taxon>Methanobacteriota</taxon>
        <taxon>Stenosarchaea group</taxon>
        <taxon>Halobacteria</taxon>
        <taxon>Halobacteriales</taxon>
        <taxon>Natrialbaceae</taxon>
        <taxon>Natronorubrum</taxon>
    </lineage>
</organism>
<evidence type="ECO:0000256" key="1">
    <source>
        <dbReference type="SAM" id="MobiDB-lite"/>
    </source>
</evidence>
<keyword evidence="3" id="KW-1185">Reference proteome</keyword>
<dbReference type="OrthoDB" id="373954at2157"/>
<feature type="compositionally biased region" description="Basic and acidic residues" evidence="1">
    <location>
        <begin position="132"/>
        <end position="150"/>
    </location>
</feature>
<accession>A0A1H6G0T8</accession>
<sequence>MNPNPIELEVFNNTAHPRTVTVLLTPYDEDDSVVDERTVRVPRMPEPLQNGSVSGSVPRDQLPNHRVIRLESGENESLTCRVDVPFEDGTESRSASVPITVDQEPDEATTVASLEAEDNGLEAEETDGESVDIDRGKHEDAEPGRGRSKGDGNPGKNRVKRSTRTKANDGRSDDEVVLVLERFVYCDTVA</sequence>
<gene>
    <name evidence="2" type="ORF">SAMN04487967_2500</name>
</gene>
<evidence type="ECO:0000313" key="2">
    <source>
        <dbReference type="EMBL" id="SEH16222.1"/>
    </source>
</evidence>
<feature type="compositionally biased region" description="Acidic residues" evidence="1">
    <location>
        <begin position="115"/>
        <end position="131"/>
    </location>
</feature>
<protein>
    <submittedName>
        <fullName evidence="2">Uncharacterized protein</fullName>
    </submittedName>
</protein>
<evidence type="ECO:0000313" key="3">
    <source>
        <dbReference type="Proteomes" id="UP000199112"/>
    </source>
</evidence>